<keyword evidence="3" id="KW-1185">Reference proteome</keyword>
<organism evidence="2 3">
    <name type="scientific">Actinoplanes italicus</name>
    <dbReference type="NCBI Taxonomy" id="113567"/>
    <lineage>
        <taxon>Bacteria</taxon>
        <taxon>Bacillati</taxon>
        <taxon>Actinomycetota</taxon>
        <taxon>Actinomycetes</taxon>
        <taxon>Micromonosporales</taxon>
        <taxon>Micromonosporaceae</taxon>
        <taxon>Actinoplanes</taxon>
    </lineage>
</organism>
<evidence type="ECO:0000313" key="2">
    <source>
        <dbReference type="EMBL" id="PRX22181.1"/>
    </source>
</evidence>
<dbReference type="InterPro" id="IPR043917">
    <property type="entry name" value="DUF5753"/>
</dbReference>
<evidence type="ECO:0000259" key="1">
    <source>
        <dbReference type="Pfam" id="PF19054"/>
    </source>
</evidence>
<reference evidence="2 3" key="1">
    <citation type="submission" date="2018-03" db="EMBL/GenBank/DDBJ databases">
        <title>Genomic Encyclopedia of Archaeal and Bacterial Type Strains, Phase II (KMG-II): from individual species to whole genera.</title>
        <authorList>
            <person name="Goeker M."/>
        </authorList>
    </citation>
    <scope>NUCLEOTIDE SEQUENCE [LARGE SCALE GENOMIC DNA]</scope>
    <source>
        <strain evidence="2 3">DSM 43146</strain>
    </source>
</reference>
<evidence type="ECO:0000313" key="3">
    <source>
        <dbReference type="Proteomes" id="UP000239415"/>
    </source>
</evidence>
<dbReference type="Proteomes" id="UP000239415">
    <property type="component" value="Unassembled WGS sequence"/>
</dbReference>
<gene>
    <name evidence="2" type="ORF">CLV67_105358</name>
</gene>
<dbReference type="AlphaFoldDB" id="A0A2T0KFP4"/>
<dbReference type="EMBL" id="PVMZ01000005">
    <property type="protein sequence ID" value="PRX22181.1"/>
    <property type="molecule type" value="Genomic_DNA"/>
</dbReference>
<protein>
    <recommendedName>
        <fullName evidence="1">DUF5753 domain-containing protein</fullName>
    </recommendedName>
</protein>
<name>A0A2T0KFP4_9ACTN</name>
<comment type="caution">
    <text evidence="2">The sequence shown here is derived from an EMBL/GenBank/DDBJ whole genome shotgun (WGS) entry which is preliminary data.</text>
</comment>
<sequence length="254" mass="27926">METGEPNVTLRKAEIESLARYYGMTREATDLALALGQAAKEEGWWQSYRGALHRWSELYVGLETAAHKIRQFGPAVVPGLLQAPAYSEAFFRVERPTVPEQVLTHRIQVKQERQRLIRRFSPAPPVFEAIISEGILHARLAAPGAMQQQLHHLLMAGELRNVSVRVLPLSVGPHSASVTGGFTILEFPTLTGNRGGEPTTVYSENLTGALYLDKPDEVETYEEAWTALTDLALSEGDSTEMITSILKSLGGTSS</sequence>
<dbReference type="Pfam" id="PF19054">
    <property type="entry name" value="DUF5753"/>
    <property type="match status" value="1"/>
</dbReference>
<accession>A0A2T0KFP4</accession>
<feature type="domain" description="DUF5753" evidence="1">
    <location>
        <begin position="58"/>
        <end position="243"/>
    </location>
</feature>
<proteinExistence type="predicted"/>